<evidence type="ECO:0000256" key="2">
    <source>
        <dbReference type="ARBA" id="ARBA00023136"/>
    </source>
</evidence>
<comment type="subcellular location">
    <subcellularLocation>
        <location evidence="1">Cell outer membrane</location>
    </subcellularLocation>
</comment>
<proteinExistence type="predicted"/>
<dbReference type="Pfam" id="PF06078">
    <property type="entry name" value="DUF937"/>
    <property type="match status" value="1"/>
</dbReference>
<dbReference type="PRINTS" id="PR01021">
    <property type="entry name" value="OMPADOMAIN"/>
</dbReference>
<dbReference type="PANTHER" id="PTHR30329:SF21">
    <property type="entry name" value="LIPOPROTEIN YIAD-RELATED"/>
    <property type="match status" value="1"/>
</dbReference>
<dbReference type="EMBL" id="JAQNDL010000002">
    <property type="protein sequence ID" value="MDC0719228.1"/>
    <property type="molecule type" value="Genomic_DNA"/>
</dbReference>
<feature type="transmembrane region" description="Helical" evidence="6">
    <location>
        <begin position="209"/>
        <end position="227"/>
    </location>
</feature>
<feature type="compositionally biased region" description="Low complexity" evidence="5">
    <location>
        <begin position="270"/>
        <end position="292"/>
    </location>
</feature>
<dbReference type="InterPro" id="IPR006690">
    <property type="entry name" value="OMPA-like_CS"/>
</dbReference>
<protein>
    <submittedName>
        <fullName evidence="8">OmpA family protein</fullName>
    </submittedName>
</protein>
<dbReference type="PRINTS" id="PR01023">
    <property type="entry name" value="NAFLGMOTY"/>
</dbReference>
<dbReference type="InterPro" id="IPR006665">
    <property type="entry name" value="OmpA-like"/>
</dbReference>
<dbReference type="PANTHER" id="PTHR30329">
    <property type="entry name" value="STATOR ELEMENT OF FLAGELLAR MOTOR COMPLEX"/>
    <property type="match status" value="1"/>
</dbReference>
<reference evidence="8 9" key="1">
    <citation type="submission" date="2022-11" db="EMBL/GenBank/DDBJ databases">
        <title>Minimal conservation of predation-associated metabolite biosynthetic gene clusters underscores biosynthetic potential of Myxococcota including descriptions for ten novel species: Archangium lansinium sp. nov., Myxococcus landrumus sp. nov., Nannocystis bai.</title>
        <authorList>
            <person name="Ahearne A."/>
            <person name="Stevens C."/>
            <person name="Dowd S."/>
        </authorList>
    </citation>
    <scope>NUCLEOTIDE SEQUENCE [LARGE SCALE GENOMIC DNA]</scope>
    <source>
        <strain evidence="8 9">BB15-2</strain>
    </source>
</reference>
<evidence type="ECO:0000256" key="3">
    <source>
        <dbReference type="ARBA" id="ARBA00023237"/>
    </source>
</evidence>
<evidence type="ECO:0000256" key="5">
    <source>
        <dbReference type="SAM" id="MobiDB-lite"/>
    </source>
</evidence>
<evidence type="ECO:0000256" key="4">
    <source>
        <dbReference type="PROSITE-ProRule" id="PRU00473"/>
    </source>
</evidence>
<dbReference type="Gene3D" id="3.30.1330.60">
    <property type="entry name" value="OmpA-like domain"/>
    <property type="match status" value="1"/>
</dbReference>
<keyword evidence="6" id="KW-1133">Transmembrane helix</keyword>
<keyword evidence="6" id="KW-0812">Transmembrane</keyword>
<dbReference type="InterPro" id="IPR036737">
    <property type="entry name" value="OmpA-like_sf"/>
</dbReference>
<name>A0ABT5E046_9BACT</name>
<dbReference type="InterPro" id="IPR050330">
    <property type="entry name" value="Bact_OuterMem_StrucFunc"/>
</dbReference>
<gene>
    <name evidence="8" type="ORF">POL25_20155</name>
</gene>
<dbReference type="Proteomes" id="UP001221686">
    <property type="component" value="Unassembled WGS sequence"/>
</dbReference>
<dbReference type="PROSITE" id="PS51123">
    <property type="entry name" value="OMPA_2"/>
    <property type="match status" value="1"/>
</dbReference>
<evidence type="ECO:0000256" key="6">
    <source>
        <dbReference type="SAM" id="Phobius"/>
    </source>
</evidence>
<dbReference type="CDD" id="cd07185">
    <property type="entry name" value="OmpA_C-like"/>
    <property type="match status" value="1"/>
</dbReference>
<evidence type="ECO:0000313" key="8">
    <source>
        <dbReference type="EMBL" id="MDC0719228.1"/>
    </source>
</evidence>
<keyword evidence="2 4" id="KW-0472">Membrane</keyword>
<keyword evidence="3" id="KW-0998">Cell outer membrane</keyword>
<dbReference type="PROSITE" id="PS01068">
    <property type="entry name" value="OMPA_1"/>
    <property type="match status" value="1"/>
</dbReference>
<evidence type="ECO:0000259" key="7">
    <source>
        <dbReference type="PROSITE" id="PS51123"/>
    </source>
</evidence>
<keyword evidence="9" id="KW-1185">Reference proteome</keyword>
<feature type="domain" description="OmpA-like" evidence="7">
    <location>
        <begin position="328"/>
        <end position="445"/>
    </location>
</feature>
<sequence length="446" mass="46476">MTFSLTDTVRDALTSGGIVHGAASALGISAASASKAMGAAGSAMLAALTNKARDPLALGEVFDMVQDPALGSAALDDPARLLGGTAEAVRARELGTHAISTLFGGRTDDIIAALARHADVGTTAAASLMGLAAPLVLRALGGLVRGGGVTVASLGQTLLGHQSEIMNAVPAPLANIVGRAQIYDVVREGQAHLPHLAHPSVLAAKRPPWWAIPLALLPLALLAWWFLGDRRPEKQLDTTAARHETPAAVATRTPPPASKPAPARPPAPATAPATSPTPGTPSPATAPTQAAAPMKSVHVAEVNRELRFADTGIEAKLLAFLRDRGAKADDKTWFEFDRLVFDTNKQTLAASSHEQLENLAAILNAYPAIHVKIGGYTDNTGNPEANLKLSQERADNVKKALVERGVPGDHIETEGYGEQHPVAANDTEQGRAHNRRIALRVLPPKS</sequence>
<dbReference type="RefSeq" id="WP_272087739.1">
    <property type="nucleotide sequence ID" value="NZ_JAQNDL010000002.1"/>
</dbReference>
<evidence type="ECO:0000256" key="1">
    <source>
        <dbReference type="ARBA" id="ARBA00004442"/>
    </source>
</evidence>
<comment type="caution">
    <text evidence="8">The sequence shown here is derived from an EMBL/GenBank/DDBJ whole genome shotgun (WGS) entry which is preliminary data.</text>
</comment>
<dbReference type="SUPFAM" id="SSF103088">
    <property type="entry name" value="OmpA-like"/>
    <property type="match status" value="1"/>
</dbReference>
<dbReference type="InterPro" id="IPR006664">
    <property type="entry name" value="OMP_bac"/>
</dbReference>
<feature type="region of interest" description="Disordered" evidence="5">
    <location>
        <begin position="237"/>
        <end position="292"/>
    </location>
</feature>
<evidence type="ECO:0000313" key="9">
    <source>
        <dbReference type="Proteomes" id="UP001221686"/>
    </source>
</evidence>
<accession>A0ABT5E046</accession>
<organism evidence="8 9">
    <name type="scientific">Nannocystis bainbridge</name>
    <dbReference type="NCBI Taxonomy" id="2995303"/>
    <lineage>
        <taxon>Bacteria</taxon>
        <taxon>Pseudomonadati</taxon>
        <taxon>Myxococcota</taxon>
        <taxon>Polyangia</taxon>
        <taxon>Nannocystales</taxon>
        <taxon>Nannocystaceae</taxon>
        <taxon>Nannocystis</taxon>
    </lineage>
</organism>
<dbReference type="InterPro" id="IPR009282">
    <property type="entry name" value="DUF937"/>
</dbReference>
<feature type="compositionally biased region" description="Pro residues" evidence="5">
    <location>
        <begin position="253"/>
        <end position="269"/>
    </location>
</feature>
<dbReference type="Pfam" id="PF00691">
    <property type="entry name" value="OmpA"/>
    <property type="match status" value="1"/>
</dbReference>